<feature type="compositionally biased region" description="Gly residues" evidence="1">
    <location>
        <begin position="71"/>
        <end position="81"/>
    </location>
</feature>
<accession>A0ABV5UA91</accession>
<proteinExistence type="predicted"/>
<keyword evidence="3" id="KW-1185">Reference proteome</keyword>
<feature type="region of interest" description="Disordered" evidence="1">
    <location>
        <begin position="54"/>
        <end position="91"/>
    </location>
</feature>
<evidence type="ECO:0000313" key="2">
    <source>
        <dbReference type="EMBL" id="MFB9688059.1"/>
    </source>
</evidence>
<protein>
    <submittedName>
        <fullName evidence="2">Uncharacterized protein</fullName>
    </submittedName>
</protein>
<name>A0ABV5UA91_9PSEU</name>
<organism evidence="2 3">
    <name type="scientific">Amycolatopsis plumensis</name>
    <dbReference type="NCBI Taxonomy" id="236508"/>
    <lineage>
        <taxon>Bacteria</taxon>
        <taxon>Bacillati</taxon>
        <taxon>Actinomycetota</taxon>
        <taxon>Actinomycetes</taxon>
        <taxon>Pseudonocardiales</taxon>
        <taxon>Pseudonocardiaceae</taxon>
        <taxon>Amycolatopsis</taxon>
    </lineage>
</organism>
<feature type="region of interest" description="Disordered" evidence="1">
    <location>
        <begin position="1"/>
        <end position="33"/>
    </location>
</feature>
<gene>
    <name evidence="2" type="ORF">ACFFTO_28095</name>
</gene>
<sequence length="129" mass="13560">MAPIHACGPSIAETMSDTASPTGRPAVSTTSRSRLHGSYCSTAVFGRVGADDLGFQDPHLRFDAGGPPGVPGDGEQIGGDLPGDDVTDRPQRTAQCGAAHDRLLDRVDPQEGETRAARQFHGAHDDQQR</sequence>
<reference evidence="2 3" key="1">
    <citation type="submission" date="2024-09" db="EMBL/GenBank/DDBJ databases">
        <authorList>
            <person name="Sun Q."/>
            <person name="Mori K."/>
        </authorList>
    </citation>
    <scope>NUCLEOTIDE SEQUENCE [LARGE SCALE GENOMIC DNA]</scope>
    <source>
        <strain evidence="2 3">JCM 13852</strain>
    </source>
</reference>
<dbReference type="EMBL" id="JBHMBK010000023">
    <property type="protein sequence ID" value="MFB9688059.1"/>
    <property type="molecule type" value="Genomic_DNA"/>
</dbReference>
<evidence type="ECO:0000256" key="1">
    <source>
        <dbReference type="SAM" id="MobiDB-lite"/>
    </source>
</evidence>
<feature type="compositionally biased region" description="Polar residues" evidence="1">
    <location>
        <begin position="13"/>
        <end position="32"/>
    </location>
</feature>
<feature type="region of interest" description="Disordered" evidence="1">
    <location>
        <begin position="104"/>
        <end position="129"/>
    </location>
</feature>
<dbReference type="Proteomes" id="UP001589535">
    <property type="component" value="Unassembled WGS sequence"/>
</dbReference>
<comment type="caution">
    <text evidence="2">The sequence shown here is derived from an EMBL/GenBank/DDBJ whole genome shotgun (WGS) entry which is preliminary data.</text>
</comment>
<dbReference type="RefSeq" id="WP_378199417.1">
    <property type="nucleotide sequence ID" value="NZ_JBHMBK010000023.1"/>
</dbReference>
<evidence type="ECO:0000313" key="3">
    <source>
        <dbReference type="Proteomes" id="UP001589535"/>
    </source>
</evidence>